<reference evidence="1" key="2">
    <citation type="journal article" date="2015" name="Data Brief">
        <title>Shoot transcriptome of the giant reed, Arundo donax.</title>
        <authorList>
            <person name="Barrero R.A."/>
            <person name="Guerrero F.D."/>
            <person name="Moolhuijzen P."/>
            <person name="Goolsby J.A."/>
            <person name="Tidwell J."/>
            <person name="Bellgard S.E."/>
            <person name="Bellgard M.I."/>
        </authorList>
    </citation>
    <scope>NUCLEOTIDE SEQUENCE</scope>
    <source>
        <tissue evidence="1">Shoot tissue taken approximately 20 cm above the soil surface</tissue>
    </source>
</reference>
<dbReference type="EMBL" id="GBRH01191170">
    <property type="protein sequence ID" value="JAE06726.1"/>
    <property type="molecule type" value="Transcribed_RNA"/>
</dbReference>
<protein>
    <submittedName>
        <fullName evidence="1">Uncharacterized protein</fullName>
    </submittedName>
</protein>
<reference evidence="1" key="1">
    <citation type="submission" date="2014-09" db="EMBL/GenBank/DDBJ databases">
        <authorList>
            <person name="Magalhaes I.L.F."/>
            <person name="Oliveira U."/>
            <person name="Santos F.R."/>
            <person name="Vidigal T.H.D.A."/>
            <person name="Brescovit A.D."/>
            <person name="Santos A.J."/>
        </authorList>
    </citation>
    <scope>NUCLEOTIDE SEQUENCE</scope>
    <source>
        <tissue evidence="1">Shoot tissue taken approximately 20 cm above the soil surface</tissue>
    </source>
</reference>
<dbReference type="AlphaFoldDB" id="A0A0A9F9B5"/>
<name>A0A0A9F9B5_ARUDO</name>
<accession>A0A0A9F9B5</accession>
<organism evidence="1">
    <name type="scientific">Arundo donax</name>
    <name type="common">Giant reed</name>
    <name type="synonym">Donax arundinaceus</name>
    <dbReference type="NCBI Taxonomy" id="35708"/>
    <lineage>
        <taxon>Eukaryota</taxon>
        <taxon>Viridiplantae</taxon>
        <taxon>Streptophyta</taxon>
        <taxon>Embryophyta</taxon>
        <taxon>Tracheophyta</taxon>
        <taxon>Spermatophyta</taxon>
        <taxon>Magnoliopsida</taxon>
        <taxon>Liliopsida</taxon>
        <taxon>Poales</taxon>
        <taxon>Poaceae</taxon>
        <taxon>PACMAD clade</taxon>
        <taxon>Arundinoideae</taxon>
        <taxon>Arundineae</taxon>
        <taxon>Arundo</taxon>
    </lineage>
</organism>
<sequence length="18" mass="2207">MHVFGNRHLFKRNFSSTE</sequence>
<evidence type="ECO:0000313" key="1">
    <source>
        <dbReference type="EMBL" id="JAE06726.1"/>
    </source>
</evidence>
<proteinExistence type="predicted"/>